<dbReference type="STRING" id="630390.A0A180GSL3"/>
<accession>A0A180GSL3</accession>
<dbReference type="EnsemblFungi" id="PTTG_26661-t43_1">
    <property type="protein sequence ID" value="PTTG_26661-t43_1-p1"/>
    <property type="gene ID" value="PTTG_26661"/>
</dbReference>
<reference evidence="3 4" key="3">
    <citation type="journal article" date="2017" name="G3 (Bethesda)">
        <title>Comparative analysis highlights variable genome content of wheat rusts and divergence of the mating loci.</title>
        <authorList>
            <person name="Cuomo C.A."/>
            <person name="Bakkeren G."/>
            <person name="Khalil H.B."/>
            <person name="Panwar V."/>
            <person name="Joly D."/>
            <person name="Linning R."/>
            <person name="Sakthikumar S."/>
            <person name="Song X."/>
            <person name="Adiconis X."/>
            <person name="Fan L."/>
            <person name="Goldberg J.M."/>
            <person name="Levin J.Z."/>
            <person name="Young S."/>
            <person name="Zeng Q."/>
            <person name="Anikster Y."/>
            <person name="Bruce M."/>
            <person name="Wang M."/>
            <person name="Yin C."/>
            <person name="McCallum B."/>
            <person name="Szabo L.J."/>
            <person name="Hulbert S."/>
            <person name="Chen X."/>
            <person name="Fellers J.P."/>
        </authorList>
    </citation>
    <scope>NUCLEOTIDE SEQUENCE</scope>
    <source>
        <strain evidence="3">isolate 1-1 / race 1 (BBBD)</strain>
        <strain evidence="4">Isolate 1-1 / race 1 (BBBD)</strain>
    </source>
</reference>
<reference evidence="3" key="4">
    <citation type="submission" date="2025-05" db="UniProtKB">
        <authorList>
            <consortium name="EnsemblFungi"/>
        </authorList>
    </citation>
    <scope>IDENTIFICATION</scope>
    <source>
        <strain evidence="3">isolate 1-1 / race 1 (BBBD)</strain>
    </source>
</reference>
<evidence type="ECO:0000313" key="2">
    <source>
        <dbReference type="EMBL" id="OAV95379.1"/>
    </source>
</evidence>
<dbReference type="VEuPathDB" id="FungiDB:PTTG_26661"/>
<evidence type="ECO:0008006" key="5">
    <source>
        <dbReference type="Google" id="ProtNLM"/>
    </source>
</evidence>
<dbReference type="Proteomes" id="UP000005240">
    <property type="component" value="Unassembled WGS sequence"/>
</dbReference>
<evidence type="ECO:0000256" key="1">
    <source>
        <dbReference type="SAM" id="MobiDB-lite"/>
    </source>
</evidence>
<evidence type="ECO:0000313" key="4">
    <source>
        <dbReference type="Proteomes" id="UP000005240"/>
    </source>
</evidence>
<reference evidence="2" key="1">
    <citation type="submission" date="2009-11" db="EMBL/GenBank/DDBJ databases">
        <authorList>
            <consortium name="The Broad Institute Genome Sequencing Platform"/>
            <person name="Ward D."/>
            <person name="Feldgarden M."/>
            <person name="Earl A."/>
            <person name="Young S.K."/>
            <person name="Zeng Q."/>
            <person name="Koehrsen M."/>
            <person name="Alvarado L."/>
            <person name="Berlin A."/>
            <person name="Bochicchio J."/>
            <person name="Borenstein D."/>
            <person name="Chapman S.B."/>
            <person name="Chen Z."/>
            <person name="Engels R."/>
            <person name="Freedman E."/>
            <person name="Gellesch M."/>
            <person name="Goldberg J."/>
            <person name="Griggs A."/>
            <person name="Gujja S."/>
            <person name="Heilman E."/>
            <person name="Heiman D."/>
            <person name="Hepburn T."/>
            <person name="Howarth C."/>
            <person name="Jen D."/>
            <person name="Larson L."/>
            <person name="Lewis B."/>
            <person name="Mehta T."/>
            <person name="Park D."/>
            <person name="Pearson M."/>
            <person name="Roberts A."/>
            <person name="Saif S."/>
            <person name="Shea T."/>
            <person name="Shenoy N."/>
            <person name="Sisk P."/>
            <person name="Stolte C."/>
            <person name="Sykes S."/>
            <person name="Thomson T."/>
            <person name="Walk T."/>
            <person name="White J."/>
            <person name="Yandava C."/>
            <person name="Izard J."/>
            <person name="Baranova O.V."/>
            <person name="Blanton J.M."/>
            <person name="Tanner A.C."/>
            <person name="Dewhirst F.E."/>
            <person name="Haas B."/>
            <person name="Nusbaum C."/>
            <person name="Birren B."/>
        </authorList>
    </citation>
    <scope>NUCLEOTIDE SEQUENCE [LARGE SCALE GENOMIC DNA]</scope>
    <source>
        <strain evidence="2">1-1 BBBD Race 1</strain>
    </source>
</reference>
<name>A0A180GSL3_PUCT1</name>
<feature type="region of interest" description="Disordered" evidence="1">
    <location>
        <begin position="1"/>
        <end position="32"/>
    </location>
</feature>
<gene>
    <name evidence="2" type="ORF">PTTG_26661</name>
</gene>
<sequence length="989" mass="112279">MTKNQKTKKSAATAPIDGKSSPSNVASPSVAHPIVPVKKTKLQNWEIPHGMDRDHQTFIDHNCVLNKKGYPIYPNRQTSFVLKPGNTITNFGYVGYSKKNTVDSCAEGAWKVRRYKCLGVMLCNNDSCDYTGPPPTGRGKIREFLDAKLPCEGSAGECPGTVYWKECKGTCIRFDTHKETGWGLMRYHGYHDHPWPTAKKADPLSRAEFSEEIKKNPKASALELKVGAPNPDATHQAFTSVVDIHESFGNSDRLRYLRREILRELNLGPENKGAGMSDKFIMGMFDWDRKGMHIISLSYREGKEHFTFQTQWMAERLLARSEEGNKLYSGGLLSDVTYRFFDNGYLLTTSMYCNQINRWIPVQLSWIRGLTERYYQTHFAVLFKQFITPSILQEERDQLLQSVVDFSSAQRNGFIAACMEVFNVSNKAAISHLKGCHHHFQASVTRIKQNRSVIMADEVKIFETLCHNLLLSNAEAGKTHEERIDKIRRCFPKDSPNGDDGLPNTTNAQESMHRVYYMFSAGKKHLFYGMVELYGFVKALEKDYNLVMRGMPIDESIGWKKPTKQQRAAFLNNGRAPDTTDKLVSERPDKRAKGGRPPNAPNIDRGLHTTFVLYAASKKGHKHFNYLTNRCWLVATLELLFAVYSPLWLQQPGGKAKDLFFNIVSHFSSRSTFDLTPKGSIQSTLTNGSKSIFDLVNQINPASFVPGEFSSADRFMEMCIDTSSNSSKVLPSLFRVHESREFLCPTHPEADQKQHPWAERTLDGLKITREMFEHNHLQPANVTELFTRWTTNGLSGITGLQCQVCNIDDNKRKTKKKAHINPTPTRYMHEKSTLSWENDKAPLHLYAHVNLATIPDDEDKLDFMAKIDWPFNLTVAGKVYTLISRGFWGASHYWGKVLRHVNGITGVWLHNDRVNNGHAQLVNRVPGSISGLQANTSWVIYSKRWTPEEEVFVDQSIANIAQDNPRAGLDLPFSQMRAVLYSSCFKNEV</sequence>
<feature type="region of interest" description="Disordered" evidence="1">
    <location>
        <begin position="571"/>
        <end position="601"/>
    </location>
</feature>
<protein>
    <recommendedName>
        <fullName evidence="5">GCM domain-containing protein</fullName>
    </recommendedName>
</protein>
<keyword evidence="4" id="KW-1185">Reference proteome</keyword>
<feature type="compositionally biased region" description="Low complexity" evidence="1">
    <location>
        <begin position="20"/>
        <end position="31"/>
    </location>
</feature>
<dbReference type="OrthoDB" id="2506598at2759"/>
<dbReference type="AlphaFoldDB" id="A0A180GSL3"/>
<organism evidence="2">
    <name type="scientific">Puccinia triticina (isolate 1-1 / race 1 (BBBD))</name>
    <name type="common">Brown leaf rust fungus</name>
    <dbReference type="NCBI Taxonomy" id="630390"/>
    <lineage>
        <taxon>Eukaryota</taxon>
        <taxon>Fungi</taxon>
        <taxon>Dikarya</taxon>
        <taxon>Basidiomycota</taxon>
        <taxon>Pucciniomycotina</taxon>
        <taxon>Pucciniomycetes</taxon>
        <taxon>Pucciniales</taxon>
        <taxon>Pucciniaceae</taxon>
        <taxon>Puccinia</taxon>
    </lineage>
</organism>
<evidence type="ECO:0000313" key="3">
    <source>
        <dbReference type="EnsemblFungi" id="PTTG_26661-t43_1-p1"/>
    </source>
</evidence>
<reference evidence="2" key="2">
    <citation type="submission" date="2016-05" db="EMBL/GenBank/DDBJ databases">
        <title>Comparative analysis highlights variable genome content of wheat rusts and divergence of the mating loci.</title>
        <authorList>
            <person name="Cuomo C.A."/>
            <person name="Bakkeren G."/>
            <person name="Szabo L."/>
            <person name="Khalil H."/>
            <person name="Joly D."/>
            <person name="Goldberg J."/>
            <person name="Young S."/>
            <person name="Zeng Q."/>
            <person name="Fellers J."/>
        </authorList>
    </citation>
    <scope>NUCLEOTIDE SEQUENCE [LARGE SCALE GENOMIC DNA]</scope>
    <source>
        <strain evidence="2">1-1 BBBD Race 1</strain>
    </source>
</reference>
<dbReference type="EMBL" id="ADAS02000029">
    <property type="protein sequence ID" value="OAV95379.1"/>
    <property type="molecule type" value="Genomic_DNA"/>
</dbReference>
<feature type="compositionally biased region" description="Basic and acidic residues" evidence="1">
    <location>
        <begin position="578"/>
        <end position="592"/>
    </location>
</feature>
<proteinExistence type="predicted"/>